<evidence type="ECO:0000313" key="4">
    <source>
        <dbReference type="Proteomes" id="UP001303760"/>
    </source>
</evidence>
<name>A0AAN7HDQ8_9PEZI</name>
<dbReference type="Pfam" id="PF24852">
    <property type="entry name" value="DUF7726"/>
    <property type="match status" value="3"/>
</dbReference>
<dbReference type="AlphaFoldDB" id="A0AAN7HDQ8"/>
<dbReference type="EMBL" id="MU860122">
    <property type="protein sequence ID" value="KAK4237815.1"/>
    <property type="molecule type" value="Genomic_DNA"/>
</dbReference>
<keyword evidence="4" id="KW-1185">Reference proteome</keyword>
<feature type="region of interest" description="Disordered" evidence="1">
    <location>
        <begin position="39"/>
        <end position="65"/>
    </location>
</feature>
<feature type="domain" description="DUF7726" evidence="2">
    <location>
        <begin position="205"/>
        <end position="237"/>
    </location>
</feature>
<sequence>MASNADSRTALGAIPGAVNTHVGHNPVAAFPAATGQENAPIALPSAKPTAKPASRKRKSTEDHAPVAPAVDLDEIDLEGAYIDENCDQVRRKINRLLDSGAMTKTAFAKEIGVSAKSLSGFLGAHGQVNGSGFAAYGAAWEFFKKREMAGIKLPVKKQKTSPDTAVSAAAGAGTTASATSAKAKAATAVDLSDIHLDGEDDDAVPVFDTCDEVRRKINAHLKKPGVTQAQFCRDLHAQLKGPSRPEKPFQGTQLTRFRNSKGPLSGAKSSIFYAAYVFFEKMRIKEGKPKSKHRLEMEKQWGRYGIDRSIDGNTSFICRVGTQPYMDKYGKITVY</sequence>
<evidence type="ECO:0000259" key="2">
    <source>
        <dbReference type="Pfam" id="PF24852"/>
    </source>
</evidence>
<dbReference type="InterPro" id="IPR056143">
    <property type="entry name" value="DUF7726"/>
</dbReference>
<accession>A0AAN7HDQ8</accession>
<feature type="domain" description="DUF7726" evidence="2">
    <location>
        <begin position="252"/>
        <end position="288"/>
    </location>
</feature>
<dbReference type="GO" id="GO:0003677">
    <property type="term" value="F:DNA binding"/>
    <property type="evidence" value="ECO:0007669"/>
    <property type="project" value="InterPro"/>
</dbReference>
<comment type="caution">
    <text evidence="3">The sequence shown here is derived from an EMBL/GenBank/DDBJ whole genome shotgun (WGS) entry which is preliminary data.</text>
</comment>
<dbReference type="Proteomes" id="UP001303760">
    <property type="component" value="Unassembled WGS sequence"/>
</dbReference>
<gene>
    <name evidence="3" type="ORF">C8A03DRAFT_34232</name>
</gene>
<feature type="domain" description="DUF7726" evidence="2">
    <location>
        <begin position="82"/>
        <end position="152"/>
    </location>
</feature>
<organism evidence="3 4">
    <name type="scientific">Achaetomium macrosporum</name>
    <dbReference type="NCBI Taxonomy" id="79813"/>
    <lineage>
        <taxon>Eukaryota</taxon>
        <taxon>Fungi</taxon>
        <taxon>Dikarya</taxon>
        <taxon>Ascomycota</taxon>
        <taxon>Pezizomycotina</taxon>
        <taxon>Sordariomycetes</taxon>
        <taxon>Sordariomycetidae</taxon>
        <taxon>Sordariales</taxon>
        <taxon>Chaetomiaceae</taxon>
        <taxon>Achaetomium</taxon>
    </lineage>
</organism>
<dbReference type="PANTHER" id="PTHR42339:SF1">
    <property type="entry name" value="HISTONE H1"/>
    <property type="match status" value="1"/>
</dbReference>
<dbReference type="Gene3D" id="1.10.260.40">
    <property type="entry name" value="lambda repressor-like DNA-binding domains"/>
    <property type="match status" value="1"/>
</dbReference>
<protein>
    <recommendedName>
        <fullName evidence="2">DUF7726 domain-containing protein</fullName>
    </recommendedName>
</protein>
<reference evidence="3" key="1">
    <citation type="journal article" date="2023" name="Mol. Phylogenet. Evol.">
        <title>Genome-scale phylogeny and comparative genomics of the fungal order Sordariales.</title>
        <authorList>
            <person name="Hensen N."/>
            <person name="Bonometti L."/>
            <person name="Westerberg I."/>
            <person name="Brannstrom I.O."/>
            <person name="Guillou S."/>
            <person name="Cros-Aarteil S."/>
            <person name="Calhoun S."/>
            <person name="Haridas S."/>
            <person name="Kuo A."/>
            <person name="Mondo S."/>
            <person name="Pangilinan J."/>
            <person name="Riley R."/>
            <person name="LaButti K."/>
            <person name="Andreopoulos B."/>
            <person name="Lipzen A."/>
            <person name="Chen C."/>
            <person name="Yan M."/>
            <person name="Daum C."/>
            <person name="Ng V."/>
            <person name="Clum A."/>
            <person name="Steindorff A."/>
            <person name="Ohm R.A."/>
            <person name="Martin F."/>
            <person name="Silar P."/>
            <person name="Natvig D.O."/>
            <person name="Lalanne C."/>
            <person name="Gautier V."/>
            <person name="Ament-Velasquez S.L."/>
            <person name="Kruys A."/>
            <person name="Hutchinson M.I."/>
            <person name="Powell A.J."/>
            <person name="Barry K."/>
            <person name="Miller A.N."/>
            <person name="Grigoriev I.V."/>
            <person name="Debuchy R."/>
            <person name="Gladieux P."/>
            <person name="Hiltunen Thoren M."/>
            <person name="Johannesson H."/>
        </authorList>
    </citation>
    <scope>NUCLEOTIDE SEQUENCE</scope>
    <source>
        <strain evidence="3">CBS 532.94</strain>
    </source>
</reference>
<dbReference type="PANTHER" id="PTHR42339">
    <property type="entry name" value="HISTONE H1"/>
    <property type="match status" value="1"/>
</dbReference>
<reference evidence="3" key="2">
    <citation type="submission" date="2023-05" db="EMBL/GenBank/DDBJ databases">
        <authorList>
            <consortium name="Lawrence Berkeley National Laboratory"/>
            <person name="Steindorff A."/>
            <person name="Hensen N."/>
            <person name="Bonometti L."/>
            <person name="Westerberg I."/>
            <person name="Brannstrom I.O."/>
            <person name="Guillou S."/>
            <person name="Cros-Aarteil S."/>
            <person name="Calhoun S."/>
            <person name="Haridas S."/>
            <person name="Kuo A."/>
            <person name="Mondo S."/>
            <person name="Pangilinan J."/>
            <person name="Riley R."/>
            <person name="Labutti K."/>
            <person name="Andreopoulos B."/>
            <person name="Lipzen A."/>
            <person name="Chen C."/>
            <person name="Yanf M."/>
            <person name="Daum C."/>
            <person name="Ng V."/>
            <person name="Clum A."/>
            <person name="Ohm R."/>
            <person name="Martin F."/>
            <person name="Silar P."/>
            <person name="Natvig D."/>
            <person name="Lalanne C."/>
            <person name="Gautier V."/>
            <person name="Ament-Velasquez S.L."/>
            <person name="Kruys A."/>
            <person name="Hutchinson M.I."/>
            <person name="Powell A.J."/>
            <person name="Barry K."/>
            <person name="Miller A.N."/>
            <person name="Grigoriev I.V."/>
            <person name="Debuchy R."/>
            <person name="Gladieux P."/>
            <person name="Thoren M.H."/>
            <person name="Johannesson H."/>
        </authorList>
    </citation>
    <scope>NUCLEOTIDE SEQUENCE</scope>
    <source>
        <strain evidence="3">CBS 532.94</strain>
    </source>
</reference>
<proteinExistence type="predicted"/>
<evidence type="ECO:0000313" key="3">
    <source>
        <dbReference type="EMBL" id="KAK4237815.1"/>
    </source>
</evidence>
<dbReference type="InterPro" id="IPR010982">
    <property type="entry name" value="Lambda_DNA-bd_dom_sf"/>
</dbReference>
<evidence type="ECO:0000256" key="1">
    <source>
        <dbReference type="SAM" id="MobiDB-lite"/>
    </source>
</evidence>